<name>A0A3P3QW01_9FIRM</name>
<dbReference type="OrthoDB" id="2663344at2"/>
<dbReference type="InterPro" id="IPR038056">
    <property type="entry name" value="YjbR-like_sf"/>
</dbReference>
<feature type="domain" description="TerB N-terminal" evidence="1">
    <location>
        <begin position="145"/>
        <end position="294"/>
    </location>
</feature>
<dbReference type="Proteomes" id="UP000272490">
    <property type="component" value="Unassembled WGS sequence"/>
</dbReference>
<dbReference type="Pfam" id="PF13208">
    <property type="entry name" value="TerB_N"/>
    <property type="match status" value="1"/>
</dbReference>
<evidence type="ECO:0000259" key="2">
    <source>
        <dbReference type="Pfam" id="PF15615"/>
    </source>
</evidence>
<accession>A0A3P3QW01</accession>
<reference evidence="3 4" key="1">
    <citation type="submission" date="2018-11" db="EMBL/GenBank/DDBJ databases">
        <title>Genome sequencing of Lachnoanaerobaculum sp. KCOM 2030 (= ChDC B114).</title>
        <authorList>
            <person name="Kook J.-K."/>
            <person name="Park S.-N."/>
            <person name="Lim Y.K."/>
        </authorList>
    </citation>
    <scope>NUCLEOTIDE SEQUENCE [LARGE SCALE GENOMIC DNA]</scope>
    <source>
        <strain evidence="3 4">KCOM 2030</strain>
    </source>
</reference>
<dbReference type="Gene3D" id="3.90.1150.30">
    <property type="match status" value="1"/>
</dbReference>
<sequence>MELKELLDYIKEKHNIEEHDRWDSFLTMSRLYHPLTGKMMALLIKEWNSNTGRWAEHCDLKYDASLFDRMKEYIVAPLRMHGSSWVGISFNDKTDRDHIFELFDKAVLQGNPSKDTALSDNRKSNTVYTDTPLPFAKGSDFLKKKEYIPEKITEMRKLYRYDDCSGQLSAKNFYRQAKFMEDYEDDYHGQVCDISGYFTTYHDLSDKQLRAYFTWRTEVRNGVYNKTFTSFIYLYIYELLCGIGSSSPVDSLNKLKEFEEKFIEGGFLEDSTQIKRNLHRWYLEYSLVKGFSVDEVKKYIEKDVLDRDHALEILKKSGNYNDMEIFEAISFFAGKRFLNSVSLKKEREKSIIIYAYVWKFILKAGNIDGKSIFTHCFGRLQNRSIYPLLNAVYRDDKVISDIDYIVNGVRSYHCKSGRWKEKSYIRACFNKKKLVSIVHEIDRLIRDEFKLGYYLKPNMEDTRIADLIAVAFNEAVKEIKHNERKRINVDFSVLKKIRNDAEITKTNLLVDEDIDEKDDIQNTIEKHYIEYDDGNKSKTENSDFNKISEKSDDINLNILKYIVAGKDYKQLIRLNNMFTSIITDNINEAFFEEIGDNILECEGDEIYLVEDYREDILNIIGEIYE</sequence>
<keyword evidence="4" id="KW-1185">Reference proteome</keyword>
<comment type="caution">
    <text evidence="3">The sequence shown here is derived from an EMBL/GenBank/DDBJ whole genome shotgun (WGS) entry which is preliminary data.</text>
</comment>
<evidence type="ECO:0008006" key="5">
    <source>
        <dbReference type="Google" id="ProtNLM"/>
    </source>
</evidence>
<dbReference type="SUPFAM" id="SSF142906">
    <property type="entry name" value="YjbR-like"/>
    <property type="match status" value="1"/>
</dbReference>
<dbReference type="InterPro" id="IPR025266">
    <property type="entry name" value="TerB_N"/>
</dbReference>
<dbReference type="Pfam" id="PF15615">
    <property type="entry name" value="TerB_C"/>
    <property type="match status" value="1"/>
</dbReference>
<evidence type="ECO:0000259" key="1">
    <source>
        <dbReference type="Pfam" id="PF13208"/>
    </source>
</evidence>
<feature type="domain" description="TerB-C" evidence="2">
    <location>
        <begin position="473"/>
        <end position="616"/>
    </location>
</feature>
<dbReference type="InterPro" id="IPR028932">
    <property type="entry name" value="TerB-C"/>
</dbReference>
<evidence type="ECO:0000313" key="4">
    <source>
        <dbReference type="Proteomes" id="UP000272490"/>
    </source>
</evidence>
<dbReference type="AlphaFoldDB" id="A0A3P3QW01"/>
<dbReference type="EMBL" id="RRCO01000003">
    <property type="protein sequence ID" value="RRJ25446.1"/>
    <property type="molecule type" value="Genomic_DNA"/>
</dbReference>
<organism evidence="3 4">
    <name type="scientific">Lachnoanaerobaculum gingivalis</name>
    <dbReference type="NCBI Taxonomy" id="2490855"/>
    <lineage>
        <taxon>Bacteria</taxon>
        <taxon>Bacillati</taxon>
        <taxon>Bacillota</taxon>
        <taxon>Clostridia</taxon>
        <taxon>Lachnospirales</taxon>
        <taxon>Lachnospiraceae</taxon>
        <taxon>Lachnoanaerobaculum</taxon>
    </lineage>
</organism>
<protein>
    <recommendedName>
        <fullName evidence="5">TerB-C domain-containing protein</fullName>
    </recommendedName>
</protein>
<evidence type="ECO:0000313" key="3">
    <source>
        <dbReference type="EMBL" id="RRJ25446.1"/>
    </source>
</evidence>
<dbReference type="RefSeq" id="WP_128674084.1">
    <property type="nucleotide sequence ID" value="NZ_RRCO01000003.1"/>
</dbReference>
<proteinExistence type="predicted"/>
<gene>
    <name evidence="3" type="ORF">EHV10_07305</name>
</gene>